<proteinExistence type="predicted"/>
<name>A0A645AJJ5_9ZZZZ</name>
<protein>
    <submittedName>
        <fullName evidence="1">Uncharacterized protein</fullName>
    </submittedName>
</protein>
<sequence length="226" mass="24250">MIMPVGVNSCTRLGELNFNFCAVNTIQTTAINTDGYANALLLFCGRFTFGLFKCSLVSRAQFVDHLRQREHLRGLTGRGSITGTISIDIAEFQRIHAYFFSQFIDGAFRRELSFRSAITTEGSTPNMIGADGLSKSAHIGDVITSTDILSAAQGEQITKLRVGAVIADPVGFEGNDLALGISSDLDIGEERRAFTGVLHVLLVVIVQRNGAAGGHAGNAEQGFHGR</sequence>
<organism evidence="1">
    <name type="scientific">bioreactor metagenome</name>
    <dbReference type="NCBI Taxonomy" id="1076179"/>
    <lineage>
        <taxon>unclassified sequences</taxon>
        <taxon>metagenomes</taxon>
        <taxon>ecological metagenomes</taxon>
    </lineage>
</organism>
<dbReference type="EMBL" id="VSSQ01014086">
    <property type="protein sequence ID" value="MPM52908.1"/>
    <property type="molecule type" value="Genomic_DNA"/>
</dbReference>
<accession>A0A645AJJ5</accession>
<evidence type="ECO:0000313" key="1">
    <source>
        <dbReference type="EMBL" id="MPM52908.1"/>
    </source>
</evidence>
<reference evidence="1" key="1">
    <citation type="submission" date="2019-08" db="EMBL/GenBank/DDBJ databases">
        <authorList>
            <person name="Kucharzyk K."/>
            <person name="Murdoch R.W."/>
            <person name="Higgins S."/>
            <person name="Loffler F."/>
        </authorList>
    </citation>
    <scope>NUCLEOTIDE SEQUENCE</scope>
</reference>
<gene>
    <name evidence="1" type="ORF">SDC9_99672</name>
</gene>
<dbReference type="AlphaFoldDB" id="A0A645AJJ5"/>
<comment type="caution">
    <text evidence="1">The sequence shown here is derived from an EMBL/GenBank/DDBJ whole genome shotgun (WGS) entry which is preliminary data.</text>
</comment>